<evidence type="ECO:0000313" key="2">
    <source>
        <dbReference type="Proteomes" id="UP000688137"/>
    </source>
</evidence>
<protein>
    <submittedName>
        <fullName evidence="1">Uncharacterized protein</fullName>
    </submittedName>
</protein>
<sequence length="58" mass="7006">MNKIADYDKVKAIFDGKAIEYDKQFNLFTKSLFSTFMIEIHEFKACQEYQQFKCLSYF</sequence>
<organism evidence="1 2">
    <name type="scientific">Paramecium primaurelia</name>
    <dbReference type="NCBI Taxonomy" id="5886"/>
    <lineage>
        <taxon>Eukaryota</taxon>
        <taxon>Sar</taxon>
        <taxon>Alveolata</taxon>
        <taxon>Ciliophora</taxon>
        <taxon>Intramacronucleata</taxon>
        <taxon>Oligohymenophorea</taxon>
        <taxon>Peniculida</taxon>
        <taxon>Parameciidae</taxon>
        <taxon>Paramecium</taxon>
    </lineage>
</organism>
<reference evidence="1" key="1">
    <citation type="submission" date="2021-01" db="EMBL/GenBank/DDBJ databases">
        <authorList>
            <consortium name="Genoscope - CEA"/>
            <person name="William W."/>
        </authorList>
    </citation>
    <scope>NUCLEOTIDE SEQUENCE</scope>
</reference>
<dbReference type="Proteomes" id="UP000688137">
    <property type="component" value="Unassembled WGS sequence"/>
</dbReference>
<keyword evidence="2" id="KW-1185">Reference proteome</keyword>
<proteinExistence type="predicted"/>
<name>A0A8S1N330_PARPR</name>
<dbReference type="EMBL" id="CAJJDM010000067">
    <property type="protein sequence ID" value="CAD8081394.1"/>
    <property type="molecule type" value="Genomic_DNA"/>
</dbReference>
<dbReference type="AlphaFoldDB" id="A0A8S1N330"/>
<accession>A0A8S1N330</accession>
<gene>
    <name evidence="1" type="ORF">PPRIM_AZ9-3.1.T0650223</name>
</gene>
<evidence type="ECO:0000313" key="1">
    <source>
        <dbReference type="EMBL" id="CAD8081394.1"/>
    </source>
</evidence>
<comment type="caution">
    <text evidence="1">The sequence shown here is derived from an EMBL/GenBank/DDBJ whole genome shotgun (WGS) entry which is preliminary data.</text>
</comment>